<evidence type="ECO:0000313" key="2">
    <source>
        <dbReference type="EMBL" id="SHE63843.1"/>
    </source>
</evidence>
<accession>A0A1M4V4N4</accession>
<reference evidence="2 3" key="1">
    <citation type="submission" date="2016-11" db="EMBL/GenBank/DDBJ databases">
        <authorList>
            <person name="Jaros S."/>
            <person name="Januszkiewicz K."/>
            <person name="Wedrychowicz H."/>
        </authorList>
    </citation>
    <scope>NUCLEOTIDE SEQUENCE [LARGE SCALE GENOMIC DNA]</scope>
    <source>
        <strain evidence="2 3">DSM 44523</strain>
    </source>
</reference>
<dbReference type="EMBL" id="FQVN01000001">
    <property type="protein sequence ID" value="SHE63843.1"/>
    <property type="molecule type" value="Genomic_DNA"/>
</dbReference>
<proteinExistence type="predicted"/>
<feature type="compositionally biased region" description="Basic and acidic residues" evidence="1">
    <location>
        <begin position="63"/>
        <end position="85"/>
    </location>
</feature>
<dbReference type="AlphaFoldDB" id="A0A1M4V4N4"/>
<name>A0A1M4V4N4_STRHI</name>
<keyword evidence="3" id="KW-1185">Reference proteome</keyword>
<feature type="region of interest" description="Disordered" evidence="1">
    <location>
        <begin position="54"/>
        <end position="85"/>
    </location>
</feature>
<sequence>MVVDQLVDFMARTDFGLSREARQVLVDVYADVAVTAARGRAAIAELSSVEERIGDLDFESEPADDHQSESDGDRDAGGGEPRAHG</sequence>
<evidence type="ECO:0000313" key="3">
    <source>
        <dbReference type="Proteomes" id="UP000184501"/>
    </source>
</evidence>
<protein>
    <submittedName>
        <fullName evidence="2">Uncharacterized protein</fullName>
    </submittedName>
</protein>
<evidence type="ECO:0000256" key="1">
    <source>
        <dbReference type="SAM" id="MobiDB-lite"/>
    </source>
</evidence>
<dbReference type="Proteomes" id="UP000184501">
    <property type="component" value="Unassembled WGS sequence"/>
</dbReference>
<dbReference type="RefSeq" id="WP_073479763.1">
    <property type="nucleotide sequence ID" value="NZ_FQVN01000001.1"/>
</dbReference>
<organism evidence="2 3">
    <name type="scientific">Streptoalloteichus hindustanus</name>
    <dbReference type="NCBI Taxonomy" id="2017"/>
    <lineage>
        <taxon>Bacteria</taxon>
        <taxon>Bacillati</taxon>
        <taxon>Actinomycetota</taxon>
        <taxon>Actinomycetes</taxon>
        <taxon>Pseudonocardiales</taxon>
        <taxon>Pseudonocardiaceae</taxon>
        <taxon>Streptoalloteichus</taxon>
    </lineage>
</organism>
<gene>
    <name evidence="2" type="ORF">SAMN05444320_101635</name>
</gene>